<proteinExistence type="predicted"/>
<comment type="caution">
    <text evidence="1">The sequence shown here is derived from an EMBL/GenBank/DDBJ whole genome shotgun (WGS) entry which is preliminary data.</text>
</comment>
<dbReference type="EMBL" id="MU129000">
    <property type="protein sequence ID" value="KAF9511466.1"/>
    <property type="molecule type" value="Genomic_DNA"/>
</dbReference>
<evidence type="ECO:0000313" key="1">
    <source>
        <dbReference type="EMBL" id="KAF9511466.1"/>
    </source>
</evidence>
<sequence>MGESARGPSHWYSLQVFPVWVLNAYRAVCGVYREVVRTTCPATAFESMQGSKVAQLE</sequence>
<gene>
    <name evidence="1" type="ORF">BS47DRAFT_1346796</name>
</gene>
<keyword evidence="2" id="KW-1185">Reference proteome</keyword>
<evidence type="ECO:0000313" key="2">
    <source>
        <dbReference type="Proteomes" id="UP000886523"/>
    </source>
</evidence>
<organism evidence="1 2">
    <name type="scientific">Hydnum rufescens UP504</name>
    <dbReference type="NCBI Taxonomy" id="1448309"/>
    <lineage>
        <taxon>Eukaryota</taxon>
        <taxon>Fungi</taxon>
        <taxon>Dikarya</taxon>
        <taxon>Basidiomycota</taxon>
        <taxon>Agaricomycotina</taxon>
        <taxon>Agaricomycetes</taxon>
        <taxon>Cantharellales</taxon>
        <taxon>Hydnaceae</taxon>
        <taxon>Hydnum</taxon>
    </lineage>
</organism>
<dbReference type="AlphaFoldDB" id="A0A9P6AT87"/>
<dbReference type="Proteomes" id="UP000886523">
    <property type="component" value="Unassembled WGS sequence"/>
</dbReference>
<reference evidence="1" key="1">
    <citation type="journal article" date="2020" name="Nat. Commun.">
        <title>Large-scale genome sequencing of mycorrhizal fungi provides insights into the early evolution of symbiotic traits.</title>
        <authorList>
            <person name="Miyauchi S."/>
            <person name="Kiss E."/>
            <person name="Kuo A."/>
            <person name="Drula E."/>
            <person name="Kohler A."/>
            <person name="Sanchez-Garcia M."/>
            <person name="Morin E."/>
            <person name="Andreopoulos B."/>
            <person name="Barry K.W."/>
            <person name="Bonito G."/>
            <person name="Buee M."/>
            <person name="Carver A."/>
            <person name="Chen C."/>
            <person name="Cichocki N."/>
            <person name="Clum A."/>
            <person name="Culley D."/>
            <person name="Crous P.W."/>
            <person name="Fauchery L."/>
            <person name="Girlanda M."/>
            <person name="Hayes R.D."/>
            <person name="Keri Z."/>
            <person name="LaButti K."/>
            <person name="Lipzen A."/>
            <person name="Lombard V."/>
            <person name="Magnuson J."/>
            <person name="Maillard F."/>
            <person name="Murat C."/>
            <person name="Nolan M."/>
            <person name="Ohm R.A."/>
            <person name="Pangilinan J."/>
            <person name="Pereira M.F."/>
            <person name="Perotto S."/>
            <person name="Peter M."/>
            <person name="Pfister S."/>
            <person name="Riley R."/>
            <person name="Sitrit Y."/>
            <person name="Stielow J.B."/>
            <person name="Szollosi G."/>
            <person name="Zifcakova L."/>
            <person name="Stursova M."/>
            <person name="Spatafora J.W."/>
            <person name="Tedersoo L."/>
            <person name="Vaario L.M."/>
            <person name="Yamada A."/>
            <person name="Yan M."/>
            <person name="Wang P."/>
            <person name="Xu J."/>
            <person name="Bruns T."/>
            <person name="Baldrian P."/>
            <person name="Vilgalys R."/>
            <person name="Dunand C."/>
            <person name="Henrissat B."/>
            <person name="Grigoriev I.V."/>
            <person name="Hibbett D."/>
            <person name="Nagy L.G."/>
            <person name="Martin F.M."/>
        </authorList>
    </citation>
    <scope>NUCLEOTIDE SEQUENCE</scope>
    <source>
        <strain evidence="1">UP504</strain>
    </source>
</reference>
<protein>
    <submittedName>
        <fullName evidence="1">Uncharacterized protein</fullName>
    </submittedName>
</protein>
<accession>A0A9P6AT87</accession>
<name>A0A9P6AT87_9AGAM</name>